<protein>
    <submittedName>
        <fullName evidence="6">Serine/threonine-protein phosphatase 7 long form-like protein</fullName>
    </submittedName>
</protein>
<feature type="region of interest" description="Disordered" evidence="4">
    <location>
        <begin position="828"/>
        <end position="854"/>
    </location>
</feature>
<dbReference type="InterPro" id="IPR003653">
    <property type="entry name" value="Peptidase_C48_C"/>
</dbReference>
<keyword evidence="3" id="KW-0378">Hydrolase</keyword>
<feature type="compositionally biased region" description="Basic residues" evidence="4">
    <location>
        <begin position="845"/>
        <end position="854"/>
    </location>
</feature>
<dbReference type="Gene3D" id="3.40.395.10">
    <property type="entry name" value="Adenoviral Proteinase, Chain A"/>
    <property type="match status" value="1"/>
</dbReference>
<dbReference type="SUPFAM" id="SSF54001">
    <property type="entry name" value="Cysteine proteinases"/>
    <property type="match status" value="1"/>
</dbReference>
<name>A0A7J6UXU6_THATH</name>
<dbReference type="AlphaFoldDB" id="A0A7J6UXU6"/>
<feature type="region of interest" description="Disordered" evidence="4">
    <location>
        <begin position="324"/>
        <end position="420"/>
    </location>
</feature>
<dbReference type="GO" id="GO:0008234">
    <property type="term" value="F:cysteine-type peptidase activity"/>
    <property type="evidence" value="ECO:0007669"/>
    <property type="project" value="InterPro"/>
</dbReference>
<gene>
    <name evidence="6" type="ORF">FRX31_033401</name>
</gene>
<keyword evidence="2" id="KW-0645">Protease</keyword>
<evidence type="ECO:0000256" key="4">
    <source>
        <dbReference type="SAM" id="MobiDB-lite"/>
    </source>
</evidence>
<dbReference type="PANTHER" id="PTHR46033">
    <property type="entry name" value="PROTEIN MAIN-LIKE 2"/>
    <property type="match status" value="1"/>
</dbReference>
<reference evidence="6 7" key="1">
    <citation type="submission" date="2020-06" db="EMBL/GenBank/DDBJ databases">
        <title>Transcriptomic and genomic resources for Thalictrum thalictroides and T. hernandezii: Facilitating candidate gene discovery in an emerging model plant lineage.</title>
        <authorList>
            <person name="Arias T."/>
            <person name="Riano-Pachon D.M."/>
            <person name="Di Stilio V.S."/>
        </authorList>
    </citation>
    <scope>NUCLEOTIDE SEQUENCE [LARGE SCALE GENOMIC DNA]</scope>
    <source>
        <strain evidence="7">cv. WT478/WT964</strain>
        <tissue evidence="6">Leaves</tissue>
    </source>
</reference>
<dbReference type="Pfam" id="PF02902">
    <property type="entry name" value="Peptidase_C48"/>
    <property type="match status" value="1"/>
</dbReference>
<dbReference type="EMBL" id="JABWDY010041944">
    <property type="protein sequence ID" value="KAF5177012.1"/>
    <property type="molecule type" value="Genomic_DNA"/>
</dbReference>
<dbReference type="GO" id="GO:0006508">
    <property type="term" value="P:proteolysis"/>
    <property type="evidence" value="ECO:0007669"/>
    <property type="project" value="UniProtKB-KW"/>
</dbReference>
<sequence length="854" mass="98222">MDTSKSSRLAELMSVVLREEELQRARLEEMADLMLKVKIDNQKTIIDIEDEEPIIIVNDDRQTSPTTPDILRRQKKNKLGTSRLNVVRSLGLDKVITQKPKVLPNSIGSARLCFGDISFTDRRADRRLSMKKKLVFLYVCCDFDPNQIIVDIWNVREVRSTFFSVLGTNWVCNFMVGVWCALLNARPSGSMIRPVERHHYHTIVHSDHMELFSAKSYEFQTQLAIESLKLDYCITEYRRVRNVHSCLADLGLPIAMSNTPTAWEIRQVLDCPQQNNSFDCGVFVMKFMELWNGSTLNAECRQEDMRFYRQKIVVDIILAKENLDKDDEEGEDSSKEESESESSESEDKTIRDVGKDAKEGEDISEEDSESESGENEKEQNQDDSEEENTSQGERENEDEEQVENQQPARKTTPRKKSLPDVHVVAGINEDGPFPGGPQDTSILRAFYDHVAFKIWLGQILDGSNTIKREEASKLLQEGLGLYKNVVEQELERCKGGDCIIQTDWIKENFKGKENVEDDGKVDCVVRAYLMYMIGCVLLPDKSGTMMSASYMRFLLDISKIHEYSWGASALAYLYRQMGFSSLCDVKQLAGYLPLLEVWVYEHFPIAKGILNPNYVEEMPRMRRWKAWAGSGRSLGDRVCDLRQELDLLTTQSVVWDPYKDLRSSSCPLQEIVFYSGCLCCLEEVEGYYPDRVLRQFGRIQTIPEATLKPLEEYRPRTGRNYKILFSACHACWWSTWDCDTSYLTWFTSNSHPRVQSPTEWKTTHPYSSETDNIEKTKQILKQLLESEGLHCSRKALIDIRDAYNLMCGQDMGIGCDWNLDNAIEENDETTRKQKQHVRENVTKATKGRGRGRAR</sequence>
<evidence type="ECO:0000259" key="5">
    <source>
        <dbReference type="PROSITE" id="PS50600"/>
    </source>
</evidence>
<dbReference type="Pfam" id="PF10536">
    <property type="entry name" value="PMD"/>
    <property type="match status" value="1"/>
</dbReference>
<proteinExistence type="inferred from homology"/>
<keyword evidence="7" id="KW-1185">Reference proteome</keyword>
<evidence type="ECO:0000313" key="7">
    <source>
        <dbReference type="Proteomes" id="UP000554482"/>
    </source>
</evidence>
<evidence type="ECO:0000256" key="1">
    <source>
        <dbReference type="ARBA" id="ARBA00005234"/>
    </source>
</evidence>
<comment type="caution">
    <text evidence="6">The sequence shown here is derived from an EMBL/GenBank/DDBJ whole genome shotgun (WGS) entry which is preliminary data.</text>
</comment>
<feature type="compositionally biased region" description="Basic and acidic residues" evidence="4">
    <location>
        <begin position="828"/>
        <end position="841"/>
    </location>
</feature>
<dbReference type="PANTHER" id="PTHR46033:SF8">
    <property type="entry name" value="PROTEIN MAINTENANCE OF MERISTEMS-LIKE"/>
    <property type="match status" value="1"/>
</dbReference>
<organism evidence="6 7">
    <name type="scientific">Thalictrum thalictroides</name>
    <name type="common">Rue-anemone</name>
    <name type="synonym">Anemone thalictroides</name>
    <dbReference type="NCBI Taxonomy" id="46969"/>
    <lineage>
        <taxon>Eukaryota</taxon>
        <taxon>Viridiplantae</taxon>
        <taxon>Streptophyta</taxon>
        <taxon>Embryophyta</taxon>
        <taxon>Tracheophyta</taxon>
        <taxon>Spermatophyta</taxon>
        <taxon>Magnoliopsida</taxon>
        <taxon>Ranunculales</taxon>
        <taxon>Ranunculaceae</taxon>
        <taxon>Thalictroideae</taxon>
        <taxon>Thalictrum</taxon>
    </lineage>
</organism>
<dbReference type="InterPro" id="IPR019557">
    <property type="entry name" value="AminoTfrase-like_pln_mobile"/>
</dbReference>
<dbReference type="Proteomes" id="UP000554482">
    <property type="component" value="Unassembled WGS sequence"/>
</dbReference>
<accession>A0A7J6UXU6</accession>
<dbReference type="GO" id="GO:0010073">
    <property type="term" value="P:meristem maintenance"/>
    <property type="evidence" value="ECO:0007669"/>
    <property type="project" value="InterPro"/>
</dbReference>
<dbReference type="InterPro" id="IPR044824">
    <property type="entry name" value="MAIN-like"/>
</dbReference>
<evidence type="ECO:0000313" key="6">
    <source>
        <dbReference type="EMBL" id="KAF5177012.1"/>
    </source>
</evidence>
<dbReference type="PROSITE" id="PS50600">
    <property type="entry name" value="ULP_PROTEASE"/>
    <property type="match status" value="1"/>
</dbReference>
<evidence type="ECO:0000256" key="3">
    <source>
        <dbReference type="ARBA" id="ARBA00022801"/>
    </source>
</evidence>
<feature type="compositionally biased region" description="Acidic residues" evidence="4">
    <location>
        <begin position="362"/>
        <end position="373"/>
    </location>
</feature>
<comment type="similarity">
    <text evidence="1">Belongs to the peptidase C48 family.</text>
</comment>
<feature type="domain" description="Ubiquitin-like protease family profile" evidence="5">
    <location>
        <begin position="1"/>
        <end position="291"/>
    </location>
</feature>
<dbReference type="OrthoDB" id="1425088at2759"/>
<dbReference type="InterPro" id="IPR038765">
    <property type="entry name" value="Papain-like_cys_pep_sf"/>
</dbReference>
<feature type="compositionally biased region" description="Basic and acidic residues" evidence="4">
    <location>
        <begin position="345"/>
        <end position="361"/>
    </location>
</feature>
<evidence type="ECO:0000256" key="2">
    <source>
        <dbReference type="ARBA" id="ARBA00022670"/>
    </source>
</evidence>